<dbReference type="RefSeq" id="WP_260277697.1">
    <property type="nucleotide sequence ID" value="NZ_JANAVZ010000007.1"/>
</dbReference>
<feature type="region of interest" description="Disordered" evidence="1">
    <location>
        <begin position="27"/>
        <end position="128"/>
    </location>
</feature>
<protein>
    <submittedName>
        <fullName evidence="3">Uncharacterized protein</fullName>
    </submittedName>
</protein>
<sequence length="128" mass="12474">MTTHSIVKFGGIAAVALMLGGTGVLAQSQPDVATGGECADDAGVALPATQPQPSEDGTAPGNSGSTGWTGGTGGSQIGTNSQGAVPSSVTWHAPTARGLDLQGRPEPAGQPQDEPKPASQDLAGLPDC</sequence>
<proteinExistence type="predicted"/>
<evidence type="ECO:0000313" key="3">
    <source>
        <dbReference type="EMBL" id="MCT4333822.1"/>
    </source>
</evidence>
<organism evidence="3 4">
    <name type="scientific">Paracoccus maritimus</name>
    <dbReference type="NCBI Taxonomy" id="2933292"/>
    <lineage>
        <taxon>Bacteria</taxon>
        <taxon>Pseudomonadati</taxon>
        <taxon>Pseudomonadota</taxon>
        <taxon>Alphaproteobacteria</taxon>
        <taxon>Rhodobacterales</taxon>
        <taxon>Paracoccaceae</taxon>
        <taxon>Paracoccus</taxon>
    </lineage>
</organism>
<dbReference type="EMBL" id="JANAVZ010000007">
    <property type="protein sequence ID" value="MCT4333822.1"/>
    <property type="molecule type" value="Genomic_DNA"/>
</dbReference>
<feature type="compositionally biased region" description="Gly residues" evidence="1">
    <location>
        <begin position="67"/>
        <end position="76"/>
    </location>
</feature>
<evidence type="ECO:0000256" key="1">
    <source>
        <dbReference type="SAM" id="MobiDB-lite"/>
    </source>
</evidence>
<accession>A0ABT2KBB1</accession>
<feature type="chain" id="PRO_5045095344" evidence="2">
    <location>
        <begin position="27"/>
        <end position="128"/>
    </location>
</feature>
<keyword evidence="4" id="KW-1185">Reference proteome</keyword>
<gene>
    <name evidence="3" type="ORF">MU516_13210</name>
</gene>
<dbReference type="Proteomes" id="UP001320702">
    <property type="component" value="Unassembled WGS sequence"/>
</dbReference>
<reference evidence="3 4" key="1">
    <citation type="submission" date="2022-04" db="EMBL/GenBank/DDBJ databases">
        <title>Paracoccus sp. YLB-12 draft genome sequence.</title>
        <authorList>
            <person name="Yu L."/>
        </authorList>
    </citation>
    <scope>NUCLEOTIDE SEQUENCE [LARGE SCALE GENOMIC DNA]</scope>
    <source>
        <strain evidence="3 4">YLB-12</strain>
    </source>
</reference>
<evidence type="ECO:0000313" key="4">
    <source>
        <dbReference type="Proteomes" id="UP001320702"/>
    </source>
</evidence>
<feature type="signal peptide" evidence="2">
    <location>
        <begin position="1"/>
        <end position="26"/>
    </location>
</feature>
<keyword evidence="2" id="KW-0732">Signal</keyword>
<comment type="caution">
    <text evidence="3">The sequence shown here is derived from an EMBL/GenBank/DDBJ whole genome shotgun (WGS) entry which is preliminary data.</text>
</comment>
<name>A0ABT2KBB1_9RHOB</name>
<evidence type="ECO:0000256" key="2">
    <source>
        <dbReference type="SAM" id="SignalP"/>
    </source>
</evidence>